<reference evidence="2 4" key="1">
    <citation type="submission" date="2015-09" db="EMBL/GenBank/DDBJ databases">
        <authorList>
            <consortium name="Pathogen Informatics"/>
        </authorList>
    </citation>
    <scope>NUCLEOTIDE SEQUENCE [LARGE SCALE GENOMIC DNA]</scope>
    <source>
        <strain evidence="2 4">2789STDY5608854</strain>
    </source>
</reference>
<dbReference type="InterPro" id="IPR037883">
    <property type="entry name" value="Knr4/Smi1-like_sf"/>
</dbReference>
<proteinExistence type="predicted"/>
<gene>
    <name evidence="2" type="ORF">ERS852411_00547</name>
    <name evidence="3" type="ORF">GKE90_17910</name>
</gene>
<dbReference type="EMBL" id="CYZT01000019">
    <property type="protein sequence ID" value="CUN82702.1"/>
    <property type="molecule type" value="Genomic_DNA"/>
</dbReference>
<dbReference type="SUPFAM" id="SSF160631">
    <property type="entry name" value="SMI1/KNR4-like"/>
    <property type="match status" value="1"/>
</dbReference>
<evidence type="ECO:0000313" key="5">
    <source>
        <dbReference type="Proteomes" id="UP000429811"/>
    </source>
</evidence>
<accession>A0A174A201</accession>
<dbReference type="Gene3D" id="3.40.1580.10">
    <property type="entry name" value="SMI1/KNR4-like"/>
    <property type="match status" value="1"/>
</dbReference>
<reference evidence="3 5" key="2">
    <citation type="journal article" date="2019" name="Nat. Med.">
        <title>A library of human gut bacterial isolates paired with longitudinal multiomics data enables mechanistic microbiome research.</title>
        <authorList>
            <person name="Poyet M."/>
            <person name="Groussin M."/>
            <person name="Gibbons S.M."/>
            <person name="Avila-Pacheco J."/>
            <person name="Jiang X."/>
            <person name="Kearney S.M."/>
            <person name="Perrotta A.R."/>
            <person name="Berdy B."/>
            <person name="Zhao S."/>
            <person name="Lieberman T.D."/>
            <person name="Swanson P.K."/>
            <person name="Smith M."/>
            <person name="Roesemann S."/>
            <person name="Alexander J.E."/>
            <person name="Rich S.A."/>
            <person name="Livny J."/>
            <person name="Vlamakis H."/>
            <person name="Clish C."/>
            <person name="Bullock K."/>
            <person name="Deik A."/>
            <person name="Scott J."/>
            <person name="Pierce K.A."/>
            <person name="Xavier R.J."/>
            <person name="Alm E.J."/>
        </authorList>
    </citation>
    <scope>NUCLEOTIDE SEQUENCE [LARGE SCALE GENOMIC DNA]</scope>
    <source>
        <strain evidence="3 5">BIOML-A5</strain>
    </source>
</reference>
<dbReference type="EMBL" id="WKPO01000036">
    <property type="protein sequence ID" value="MSB50545.1"/>
    <property type="molecule type" value="Genomic_DNA"/>
</dbReference>
<dbReference type="AlphaFoldDB" id="A0A174A201"/>
<dbReference type="RefSeq" id="WP_009261602.1">
    <property type="nucleotide sequence ID" value="NZ_BAABXT010000001.1"/>
</dbReference>
<name>A0A174A201_FLAPL</name>
<evidence type="ECO:0000313" key="4">
    <source>
        <dbReference type="Proteomes" id="UP000095746"/>
    </source>
</evidence>
<organism evidence="2 4">
    <name type="scientific">Flavonifractor plautii</name>
    <name type="common">Fusobacterium plautii</name>
    <dbReference type="NCBI Taxonomy" id="292800"/>
    <lineage>
        <taxon>Bacteria</taxon>
        <taxon>Bacillati</taxon>
        <taxon>Bacillota</taxon>
        <taxon>Clostridia</taxon>
        <taxon>Eubacteriales</taxon>
        <taxon>Oscillospiraceae</taxon>
        <taxon>Flavonifractor</taxon>
    </lineage>
</organism>
<sequence>MNNWKEFVFNEPYVGGKIERINNVILPKQYVGFMKKHNGGKGDIGETWLELYPLEELQEINDDYCIEDFLPNHIIIGSNGNGELYGIDNSGNYFNVPIMIDKEDVTILGDNIDLLPDKINDLWK</sequence>
<protein>
    <submittedName>
        <fullName evidence="3">SMI1/KNR4 family protein</fullName>
    </submittedName>
</protein>
<evidence type="ECO:0000259" key="1">
    <source>
        <dbReference type="Pfam" id="PF09346"/>
    </source>
</evidence>
<dbReference type="Proteomes" id="UP000095746">
    <property type="component" value="Unassembled WGS sequence"/>
</dbReference>
<evidence type="ECO:0000313" key="3">
    <source>
        <dbReference type="EMBL" id="MSB50545.1"/>
    </source>
</evidence>
<dbReference type="Proteomes" id="UP000429811">
    <property type="component" value="Unassembled WGS sequence"/>
</dbReference>
<dbReference type="InterPro" id="IPR018958">
    <property type="entry name" value="Knr4/Smi1-like_dom"/>
</dbReference>
<feature type="domain" description="Knr4/Smi1-like" evidence="1">
    <location>
        <begin position="18"/>
        <end position="111"/>
    </location>
</feature>
<evidence type="ECO:0000313" key="2">
    <source>
        <dbReference type="EMBL" id="CUN82702.1"/>
    </source>
</evidence>
<dbReference type="Pfam" id="PF09346">
    <property type="entry name" value="SMI1_KNR4"/>
    <property type="match status" value="1"/>
</dbReference>